<evidence type="ECO:0000313" key="1">
    <source>
        <dbReference type="EMBL" id="EYU39142.1"/>
    </source>
</evidence>
<evidence type="ECO:0000313" key="2">
    <source>
        <dbReference type="Proteomes" id="UP000030748"/>
    </source>
</evidence>
<dbReference type="EMBL" id="KI630456">
    <property type="protein sequence ID" value="EYU39142.1"/>
    <property type="molecule type" value="Genomic_DNA"/>
</dbReference>
<keyword evidence="2" id="KW-1185">Reference proteome</keyword>
<protein>
    <submittedName>
        <fullName evidence="1">Uncharacterized protein</fullName>
    </submittedName>
</protein>
<dbReference type="AlphaFoldDB" id="A0A022RFI5"/>
<organism evidence="1 2">
    <name type="scientific">Erythranthe guttata</name>
    <name type="common">Yellow monkey flower</name>
    <name type="synonym">Mimulus guttatus</name>
    <dbReference type="NCBI Taxonomy" id="4155"/>
    <lineage>
        <taxon>Eukaryota</taxon>
        <taxon>Viridiplantae</taxon>
        <taxon>Streptophyta</taxon>
        <taxon>Embryophyta</taxon>
        <taxon>Tracheophyta</taxon>
        <taxon>Spermatophyta</taxon>
        <taxon>Magnoliopsida</taxon>
        <taxon>eudicotyledons</taxon>
        <taxon>Gunneridae</taxon>
        <taxon>Pentapetalae</taxon>
        <taxon>asterids</taxon>
        <taxon>lamiids</taxon>
        <taxon>Lamiales</taxon>
        <taxon>Phrymaceae</taxon>
        <taxon>Erythranthe</taxon>
    </lineage>
</organism>
<accession>A0A022RFI5</accession>
<gene>
    <name evidence="1" type="ORF">MIMGU_mgv1a016157mg</name>
</gene>
<proteinExistence type="predicted"/>
<name>A0A022RFI5_ERYGU</name>
<reference evidence="1 2" key="1">
    <citation type="journal article" date="2013" name="Proc. Natl. Acad. Sci. U.S.A.">
        <title>Fine-scale variation in meiotic recombination in Mimulus inferred from population shotgun sequencing.</title>
        <authorList>
            <person name="Hellsten U."/>
            <person name="Wright K.M."/>
            <person name="Jenkins J."/>
            <person name="Shu S."/>
            <person name="Yuan Y."/>
            <person name="Wessler S.R."/>
            <person name="Schmutz J."/>
            <person name="Willis J.H."/>
            <person name="Rokhsar D.S."/>
        </authorList>
    </citation>
    <scope>NUCLEOTIDE SEQUENCE [LARGE SCALE GENOMIC DNA]</scope>
    <source>
        <strain evidence="2">cv. DUN x IM62</strain>
    </source>
</reference>
<dbReference type="Proteomes" id="UP000030748">
    <property type="component" value="Unassembled WGS sequence"/>
</dbReference>
<sequence>MTSTSPLVVPTHKPLVEENIPNIRIARILRRTPKKVLNNRLVDHLHVLIVEAQPSIMALDYTHLSQKNFSSAIRVSVELKFLRQPLNELFCSISMLKSRNISSLAVTVSHLKHLVSFVRIPCVSESQMMRFD</sequence>